<evidence type="ECO:0008006" key="5">
    <source>
        <dbReference type="Google" id="ProtNLM"/>
    </source>
</evidence>
<evidence type="ECO:0000313" key="4">
    <source>
        <dbReference type="Proteomes" id="UP001497444"/>
    </source>
</evidence>
<comment type="caution">
    <text evidence="3">The sequence shown here is derived from an EMBL/GenBank/DDBJ whole genome shotgun (WGS) entry which is preliminary data.</text>
</comment>
<dbReference type="Gene3D" id="3.30.1310.10">
    <property type="entry name" value="Nucleoid-associated protein YbaB-like domain"/>
    <property type="match status" value="1"/>
</dbReference>
<dbReference type="InterPro" id="IPR036894">
    <property type="entry name" value="YbaB-like_sf"/>
</dbReference>
<keyword evidence="1" id="KW-0238">DNA-binding</keyword>
<feature type="compositionally biased region" description="Basic and acidic residues" evidence="2">
    <location>
        <begin position="15"/>
        <end position="24"/>
    </location>
</feature>
<proteinExistence type="inferred from homology"/>
<reference evidence="3" key="1">
    <citation type="submission" date="2024-02" db="EMBL/GenBank/DDBJ databases">
        <authorList>
            <consortium name="ELIXIR-Norway"/>
            <consortium name="Elixir Norway"/>
        </authorList>
    </citation>
    <scope>NUCLEOTIDE SEQUENCE</scope>
</reference>
<dbReference type="SUPFAM" id="SSF82607">
    <property type="entry name" value="YbaB-like"/>
    <property type="match status" value="1"/>
</dbReference>
<name>A0ABP0VGB4_9BRYO</name>
<dbReference type="Proteomes" id="UP001497444">
    <property type="component" value="Unassembled WGS sequence"/>
</dbReference>
<evidence type="ECO:0000256" key="2">
    <source>
        <dbReference type="SAM" id="MobiDB-lite"/>
    </source>
</evidence>
<protein>
    <recommendedName>
        <fullName evidence="5">Nucleoid-associated protein</fullName>
    </recommendedName>
</protein>
<gene>
    <name evidence="3" type="ORF">CSSPJE1EN1_LOCUS27408</name>
</gene>
<dbReference type="HAMAP" id="MF_00274">
    <property type="entry name" value="DNA_YbaB_EbfC"/>
    <property type="match status" value="1"/>
</dbReference>
<accession>A0ABP0VGB4</accession>
<keyword evidence="4" id="KW-1185">Reference proteome</keyword>
<sequence>MQPDLNQMMRQAAKMQKEMEKMQEELNTTPVEGSAGGGAVKVTCTGAMDFTAIKLSPEAVDPADIETLEDLILTAIKDASNKAKELAQIKMGKSLGGLKLPPGLGF</sequence>
<organism evidence="3 4">
    <name type="scientific">Sphagnum jensenii</name>
    <dbReference type="NCBI Taxonomy" id="128206"/>
    <lineage>
        <taxon>Eukaryota</taxon>
        <taxon>Viridiplantae</taxon>
        <taxon>Streptophyta</taxon>
        <taxon>Embryophyta</taxon>
        <taxon>Bryophyta</taxon>
        <taxon>Sphagnophytina</taxon>
        <taxon>Sphagnopsida</taxon>
        <taxon>Sphagnales</taxon>
        <taxon>Sphagnaceae</taxon>
        <taxon>Sphagnum</taxon>
    </lineage>
</organism>
<dbReference type="PANTHER" id="PTHR33449:SF1">
    <property type="entry name" value="NUCLEOID-ASSOCIATED PROTEIN YBAB"/>
    <property type="match status" value="1"/>
</dbReference>
<dbReference type="PIRSF" id="PIRSF004555">
    <property type="entry name" value="UCP004555"/>
    <property type="match status" value="1"/>
</dbReference>
<evidence type="ECO:0000256" key="1">
    <source>
        <dbReference type="ARBA" id="ARBA00023125"/>
    </source>
</evidence>
<feature type="region of interest" description="Disordered" evidence="2">
    <location>
        <begin position="1"/>
        <end position="37"/>
    </location>
</feature>
<dbReference type="Pfam" id="PF02575">
    <property type="entry name" value="YbaB_DNA_bd"/>
    <property type="match status" value="1"/>
</dbReference>
<evidence type="ECO:0000313" key="3">
    <source>
        <dbReference type="EMBL" id="CAK9252030.1"/>
    </source>
</evidence>
<dbReference type="NCBIfam" id="TIGR00103">
    <property type="entry name" value="DNA_YbaB_EbfC"/>
    <property type="match status" value="1"/>
</dbReference>
<dbReference type="InterPro" id="IPR004401">
    <property type="entry name" value="YbaB/EbfC"/>
</dbReference>
<dbReference type="EMBL" id="CAXAQS010000542">
    <property type="protein sequence ID" value="CAK9252030.1"/>
    <property type="molecule type" value="Genomic_DNA"/>
</dbReference>
<dbReference type="PANTHER" id="PTHR33449">
    <property type="entry name" value="NUCLEOID-ASSOCIATED PROTEIN YBAB"/>
    <property type="match status" value="1"/>
</dbReference>